<comment type="similarity">
    <text evidence="2">Belongs to the WD repeat NOL10/ENP2 family.</text>
</comment>
<keyword evidence="9" id="KW-0472">Membrane</keyword>
<evidence type="ECO:0000256" key="6">
    <source>
        <dbReference type="ARBA" id="ARBA00023242"/>
    </source>
</evidence>
<name>A0A914I3F2_GLORO</name>
<evidence type="ECO:0000256" key="1">
    <source>
        <dbReference type="ARBA" id="ARBA00004604"/>
    </source>
</evidence>
<evidence type="ECO:0000313" key="15">
    <source>
        <dbReference type="WBParaSite" id="Gr19_v10_g6516.t2"/>
    </source>
</evidence>
<feature type="transmembrane region" description="Helical" evidence="9">
    <location>
        <begin position="161"/>
        <end position="183"/>
    </location>
</feature>
<feature type="domain" description="Nucleolar protein 10-like second" evidence="12">
    <location>
        <begin position="609"/>
        <end position="654"/>
    </location>
</feature>
<feature type="repeat" description="WD" evidence="7">
    <location>
        <begin position="410"/>
        <end position="451"/>
    </location>
</feature>
<feature type="transmembrane region" description="Helical" evidence="9">
    <location>
        <begin position="101"/>
        <end position="122"/>
    </location>
</feature>
<keyword evidence="5" id="KW-0677">Repeat</keyword>
<feature type="coiled-coil region" evidence="8">
    <location>
        <begin position="756"/>
        <end position="783"/>
    </location>
</feature>
<protein>
    <recommendedName>
        <fullName evidence="3">Nucleolar protein 10</fullName>
    </recommendedName>
</protein>
<dbReference type="InterPro" id="IPR036322">
    <property type="entry name" value="WD40_repeat_dom_sf"/>
</dbReference>
<organism evidence="14 15">
    <name type="scientific">Globodera rostochiensis</name>
    <name type="common">Golden nematode worm</name>
    <name type="synonym">Heterodera rostochiensis</name>
    <dbReference type="NCBI Taxonomy" id="31243"/>
    <lineage>
        <taxon>Eukaryota</taxon>
        <taxon>Metazoa</taxon>
        <taxon>Ecdysozoa</taxon>
        <taxon>Nematoda</taxon>
        <taxon>Chromadorea</taxon>
        <taxon>Rhabditida</taxon>
        <taxon>Tylenchina</taxon>
        <taxon>Tylenchomorpha</taxon>
        <taxon>Tylenchoidea</taxon>
        <taxon>Heteroderidae</taxon>
        <taxon>Heteroderinae</taxon>
        <taxon>Globodera</taxon>
    </lineage>
</organism>
<dbReference type="InterPro" id="IPR012580">
    <property type="entry name" value="NUC153"/>
</dbReference>
<evidence type="ECO:0000313" key="14">
    <source>
        <dbReference type="Proteomes" id="UP000887572"/>
    </source>
</evidence>
<keyword evidence="4 7" id="KW-0853">WD repeat</keyword>
<dbReference type="SUPFAM" id="SSF50978">
    <property type="entry name" value="WD40 repeat-like"/>
    <property type="match status" value="1"/>
</dbReference>
<dbReference type="InterPro" id="IPR056550">
    <property type="entry name" value="NOL10_2nd"/>
</dbReference>
<dbReference type="PANTHER" id="PTHR14927:SF0">
    <property type="entry name" value="NUCLEOLAR PROTEIN 10"/>
    <property type="match status" value="1"/>
</dbReference>
<dbReference type="GO" id="GO:0032040">
    <property type="term" value="C:small-subunit processome"/>
    <property type="evidence" value="ECO:0007669"/>
    <property type="project" value="TreeGrafter"/>
</dbReference>
<reference evidence="15" key="1">
    <citation type="submission" date="2022-11" db="UniProtKB">
        <authorList>
            <consortium name="WormBaseParasite"/>
        </authorList>
    </citation>
    <scope>IDENTIFICATION</scope>
</reference>
<evidence type="ECO:0000256" key="3">
    <source>
        <dbReference type="ARBA" id="ARBA00015517"/>
    </source>
</evidence>
<dbReference type="PANTHER" id="PTHR14927">
    <property type="entry name" value="NUCLEOLAR PROTEIN 10"/>
    <property type="match status" value="1"/>
</dbReference>
<feature type="signal peptide" evidence="10">
    <location>
        <begin position="1"/>
        <end position="23"/>
    </location>
</feature>
<dbReference type="GO" id="GO:0030686">
    <property type="term" value="C:90S preribosome"/>
    <property type="evidence" value="ECO:0007669"/>
    <property type="project" value="TreeGrafter"/>
</dbReference>
<feature type="chain" id="PRO_5037227739" description="Nucleolar protein 10" evidence="10">
    <location>
        <begin position="24"/>
        <end position="784"/>
    </location>
</feature>
<dbReference type="Pfam" id="PF23097">
    <property type="entry name" value="NOL10_2nd"/>
    <property type="match status" value="1"/>
</dbReference>
<keyword evidence="9" id="KW-0812">Transmembrane</keyword>
<dbReference type="PROSITE" id="PS50082">
    <property type="entry name" value="WD_REPEATS_2"/>
    <property type="match status" value="1"/>
</dbReference>
<keyword evidence="14" id="KW-1185">Reference proteome</keyword>
<keyword evidence="6" id="KW-0539">Nucleus</keyword>
<dbReference type="InterPro" id="IPR056551">
    <property type="entry name" value="Beta-prop_NOL10_N"/>
</dbReference>
<evidence type="ECO:0000256" key="10">
    <source>
        <dbReference type="SAM" id="SignalP"/>
    </source>
</evidence>
<evidence type="ECO:0000256" key="9">
    <source>
        <dbReference type="SAM" id="Phobius"/>
    </source>
</evidence>
<proteinExistence type="inferred from homology"/>
<dbReference type="Pfam" id="PF23098">
    <property type="entry name" value="Beta-prop_NOL10_N"/>
    <property type="match status" value="1"/>
</dbReference>
<feature type="domain" description="NUC153" evidence="11">
    <location>
        <begin position="742"/>
        <end position="767"/>
    </location>
</feature>
<feature type="transmembrane region" description="Helical" evidence="9">
    <location>
        <begin position="129"/>
        <end position="149"/>
    </location>
</feature>
<dbReference type="InterPro" id="IPR040382">
    <property type="entry name" value="NOL10/Enp2"/>
</dbReference>
<evidence type="ECO:0000259" key="12">
    <source>
        <dbReference type="Pfam" id="PF23097"/>
    </source>
</evidence>
<evidence type="ECO:0000256" key="2">
    <source>
        <dbReference type="ARBA" id="ARBA00005264"/>
    </source>
</evidence>
<feature type="transmembrane region" description="Helical" evidence="9">
    <location>
        <begin position="204"/>
        <end position="224"/>
    </location>
</feature>
<evidence type="ECO:0000256" key="8">
    <source>
        <dbReference type="SAM" id="Coils"/>
    </source>
</evidence>
<dbReference type="Proteomes" id="UP000887572">
    <property type="component" value="Unplaced"/>
</dbReference>
<dbReference type="AlphaFoldDB" id="A0A914I3F2"/>
<keyword evidence="8" id="KW-0175">Coiled coil</keyword>
<evidence type="ECO:0000256" key="4">
    <source>
        <dbReference type="ARBA" id="ARBA00022574"/>
    </source>
</evidence>
<comment type="subcellular location">
    <subcellularLocation>
        <location evidence="1">Nucleus</location>
        <location evidence="1">Nucleolus</location>
    </subcellularLocation>
</comment>
<dbReference type="SMART" id="SM00320">
    <property type="entry name" value="WD40"/>
    <property type="match status" value="3"/>
</dbReference>
<feature type="domain" description="Nucleolar protein 10-like N-terminal" evidence="13">
    <location>
        <begin position="251"/>
        <end position="606"/>
    </location>
</feature>
<dbReference type="InterPro" id="IPR001680">
    <property type="entry name" value="WD40_rpt"/>
</dbReference>
<evidence type="ECO:0000259" key="11">
    <source>
        <dbReference type="Pfam" id="PF08159"/>
    </source>
</evidence>
<dbReference type="Pfam" id="PF08159">
    <property type="entry name" value="NUC153"/>
    <property type="match status" value="1"/>
</dbReference>
<accession>A0A914I3F2</accession>
<keyword evidence="9" id="KW-1133">Transmembrane helix</keyword>
<sequence length="784" mass="89557">MLKLQKLAFIAVVFGHLLNRLLSSSATNSFASNHIKTFTKCQTNFHQMDNESVTTNKSPATTCCGSCSNKSIVAINKYKYGTNNNKSGTTCCCGSVSIETGTYVAAIVLCVLCLLEAIEWFIDLPSPLLIWLGAYSVFKACICLLVIYGQKECNPWLFVPYMIFWVMEILGRVLFVLAGYICVFHRTAKDYEGFTREYNKERCIFLLAYYAVTFPLYVWFYSIILRGFSAVKEDLVTEFGHALWISFSLFQKISGKALPDWITAKKRRKLEKQDVDIRKRIQLVQDLEMPSVSHTVTFSPDGHYFFATGSYKPMVKCYDLDELTLKFERGLDADVVKFLMLSEDYSKFILLEEERHVEFHTNYGRCFRLRIPNFGRDMAFCREISEVNIVGCHSDIFRLNLELGRFHEPLRSEADSLTCCAFNDEHQLFVCGTGDARVEAWDYRCRRRVAMLDCVLNKAITLELDMDGGSEIEVSSLCFKDALHLAVGLSNGYVLLYDLRSSRPYLSKNHNFGLPITRLEFAKEQELVLSMDGRALKAWNEHNGQPFTSIEPGTDLRDFSRYPNSGIIMFANDDPKIQQYFVPALGPAPRWCTHLESITDELESEKPTVYDDFKFVTKSQLEELGLSKLVGTSALRAYMHGFFVDMSTYKKARNQCQISAVEAYREKKLQQKLEQERAVNFVKRRDNGQRKLPKVNKELAARLQAELSIDAAASDDDGIDGKASASTRAQPKKHALCGIMDDARFESLFVDPDMQIDEDSEKYKQLESLMNKLEAKKQRMERNS</sequence>
<dbReference type="InterPro" id="IPR015943">
    <property type="entry name" value="WD40/YVTN_repeat-like_dom_sf"/>
</dbReference>
<evidence type="ECO:0000256" key="7">
    <source>
        <dbReference type="PROSITE-ProRule" id="PRU00221"/>
    </source>
</evidence>
<dbReference type="GO" id="GO:0000462">
    <property type="term" value="P:maturation of SSU-rRNA from tricistronic rRNA transcript (SSU-rRNA, 5.8S rRNA, LSU-rRNA)"/>
    <property type="evidence" value="ECO:0007669"/>
    <property type="project" value="TreeGrafter"/>
</dbReference>
<evidence type="ECO:0000259" key="13">
    <source>
        <dbReference type="Pfam" id="PF23098"/>
    </source>
</evidence>
<keyword evidence="10" id="KW-0732">Signal</keyword>
<evidence type="ECO:0000256" key="5">
    <source>
        <dbReference type="ARBA" id="ARBA00022737"/>
    </source>
</evidence>
<dbReference type="Gene3D" id="2.130.10.10">
    <property type="entry name" value="YVTN repeat-like/Quinoprotein amine dehydrogenase"/>
    <property type="match status" value="1"/>
</dbReference>
<dbReference type="WBParaSite" id="Gr19_v10_g6516.t2">
    <property type="protein sequence ID" value="Gr19_v10_g6516.t2"/>
    <property type="gene ID" value="Gr19_v10_g6516"/>
</dbReference>